<organism evidence="1 2">
    <name type="scientific">Dactylosporangium sucinum</name>
    <dbReference type="NCBI Taxonomy" id="1424081"/>
    <lineage>
        <taxon>Bacteria</taxon>
        <taxon>Bacillati</taxon>
        <taxon>Actinomycetota</taxon>
        <taxon>Actinomycetes</taxon>
        <taxon>Micromonosporales</taxon>
        <taxon>Micromonosporaceae</taxon>
        <taxon>Dactylosporangium</taxon>
    </lineage>
</organism>
<proteinExistence type="predicted"/>
<comment type="caution">
    <text evidence="1">The sequence shown here is derived from an EMBL/GenBank/DDBJ whole genome shotgun (WGS) entry which is preliminary data.</text>
</comment>
<name>A0A917U3K7_9ACTN</name>
<accession>A0A917U3K7</accession>
<evidence type="ECO:0000313" key="1">
    <source>
        <dbReference type="EMBL" id="GGM55906.1"/>
    </source>
</evidence>
<evidence type="ECO:0000313" key="2">
    <source>
        <dbReference type="Proteomes" id="UP000642070"/>
    </source>
</evidence>
<keyword evidence="2" id="KW-1185">Reference proteome</keyword>
<sequence>MVATRMPMTRAAFDEWLTTPLPGLDAIANPAQMWTGWLLDGETPDWEADYPSYQEERRSTPMRLLAGRAARGYTVARHHDGMLECYLYEYRLDVHQTQTELLMLAGAGRFADAEAPVMHWGGEVYPDLPIGGDLPLAVLLTGPSGARFVSSYPVDELIASLRPVEAAFLGATDEEGGWYPDGTVDPALETPPSLR</sequence>
<gene>
    <name evidence="1" type="ORF">GCM10007977_066970</name>
</gene>
<reference evidence="1" key="2">
    <citation type="submission" date="2020-09" db="EMBL/GenBank/DDBJ databases">
        <authorList>
            <person name="Sun Q."/>
            <person name="Ohkuma M."/>
        </authorList>
    </citation>
    <scope>NUCLEOTIDE SEQUENCE</scope>
    <source>
        <strain evidence="1">JCM 19831</strain>
    </source>
</reference>
<protein>
    <submittedName>
        <fullName evidence="1">Uncharacterized protein</fullName>
    </submittedName>
</protein>
<reference evidence="1" key="1">
    <citation type="journal article" date="2014" name="Int. J. Syst. Evol. Microbiol.">
        <title>Complete genome sequence of Corynebacterium casei LMG S-19264T (=DSM 44701T), isolated from a smear-ripened cheese.</title>
        <authorList>
            <consortium name="US DOE Joint Genome Institute (JGI-PGF)"/>
            <person name="Walter F."/>
            <person name="Albersmeier A."/>
            <person name="Kalinowski J."/>
            <person name="Ruckert C."/>
        </authorList>
    </citation>
    <scope>NUCLEOTIDE SEQUENCE</scope>
    <source>
        <strain evidence="1">JCM 19831</strain>
    </source>
</reference>
<dbReference type="Proteomes" id="UP000642070">
    <property type="component" value="Unassembled WGS sequence"/>
</dbReference>
<dbReference type="AlphaFoldDB" id="A0A917U3K7"/>
<dbReference type="EMBL" id="BMPI01000038">
    <property type="protein sequence ID" value="GGM55906.1"/>
    <property type="molecule type" value="Genomic_DNA"/>
</dbReference>